<comment type="similarity">
    <text evidence="9">Belongs to the GSP H family.</text>
</comment>
<dbReference type="InterPro" id="IPR012902">
    <property type="entry name" value="N_methyl_site"/>
</dbReference>
<evidence type="ECO:0000256" key="5">
    <source>
        <dbReference type="ARBA" id="ARBA00022519"/>
    </source>
</evidence>
<evidence type="ECO:0000256" key="7">
    <source>
        <dbReference type="ARBA" id="ARBA00022989"/>
    </source>
</evidence>
<dbReference type="RefSeq" id="WP_310237630.1">
    <property type="nucleotide sequence ID" value="NZ_JAVDWO010000015.1"/>
</dbReference>
<dbReference type="Pfam" id="PF07963">
    <property type="entry name" value="N_methyl"/>
    <property type="match status" value="1"/>
</dbReference>
<keyword evidence="3" id="KW-1003">Cell membrane</keyword>
<evidence type="ECO:0000256" key="9">
    <source>
        <dbReference type="ARBA" id="ARBA00025772"/>
    </source>
</evidence>
<accession>A0ABU1Y041</accession>
<protein>
    <recommendedName>
        <fullName evidence="2">Type II secretion system protein H</fullName>
    </recommendedName>
    <alternativeName>
        <fullName evidence="10">General secretion pathway protein H</fullName>
    </alternativeName>
</protein>
<feature type="transmembrane region" description="Helical" evidence="11">
    <location>
        <begin position="6"/>
        <end position="31"/>
    </location>
</feature>
<evidence type="ECO:0000256" key="8">
    <source>
        <dbReference type="ARBA" id="ARBA00023136"/>
    </source>
</evidence>
<dbReference type="SUPFAM" id="SSF54523">
    <property type="entry name" value="Pili subunits"/>
    <property type="match status" value="1"/>
</dbReference>
<dbReference type="PRINTS" id="PR00885">
    <property type="entry name" value="BCTERIALGSPH"/>
</dbReference>
<dbReference type="Pfam" id="PF12019">
    <property type="entry name" value="GspH"/>
    <property type="match status" value="1"/>
</dbReference>
<keyword evidence="6 11" id="KW-0812">Transmembrane</keyword>
<keyword evidence="4" id="KW-0488">Methylation</keyword>
<evidence type="ECO:0000313" key="13">
    <source>
        <dbReference type="EMBL" id="MDR7194394.1"/>
    </source>
</evidence>
<evidence type="ECO:0000256" key="4">
    <source>
        <dbReference type="ARBA" id="ARBA00022481"/>
    </source>
</evidence>
<keyword evidence="8 11" id="KW-0472">Membrane</keyword>
<evidence type="ECO:0000256" key="1">
    <source>
        <dbReference type="ARBA" id="ARBA00004377"/>
    </source>
</evidence>
<evidence type="ECO:0000256" key="3">
    <source>
        <dbReference type="ARBA" id="ARBA00022475"/>
    </source>
</evidence>
<evidence type="ECO:0000259" key="12">
    <source>
        <dbReference type="Pfam" id="PF12019"/>
    </source>
</evidence>
<comment type="subcellular location">
    <subcellularLocation>
        <location evidence="1">Cell inner membrane</location>
        <topology evidence="1">Single-pass membrane protein</topology>
    </subcellularLocation>
</comment>
<evidence type="ECO:0000313" key="14">
    <source>
        <dbReference type="Proteomes" id="UP001256588"/>
    </source>
</evidence>
<keyword evidence="7 11" id="KW-1133">Transmembrane helix</keyword>
<feature type="domain" description="General secretion pathway GspH" evidence="12">
    <location>
        <begin position="41"/>
        <end position="142"/>
    </location>
</feature>
<keyword evidence="5" id="KW-0997">Cell inner membrane</keyword>
<dbReference type="InterPro" id="IPR002416">
    <property type="entry name" value="T2SS_protein-GspH"/>
</dbReference>
<reference evidence="13 14" key="1">
    <citation type="submission" date="2023-07" db="EMBL/GenBank/DDBJ databases">
        <title>Sorghum-associated microbial communities from plants grown in Nebraska, USA.</title>
        <authorList>
            <person name="Schachtman D."/>
        </authorList>
    </citation>
    <scope>NUCLEOTIDE SEQUENCE [LARGE SCALE GENOMIC DNA]</scope>
    <source>
        <strain evidence="13 14">4099</strain>
    </source>
</reference>
<proteinExistence type="inferred from homology"/>
<organism evidence="13 14">
    <name type="scientific">Luteimonas terrae</name>
    <dbReference type="NCBI Taxonomy" id="1530191"/>
    <lineage>
        <taxon>Bacteria</taxon>
        <taxon>Pseudomonadati</taxon>
        <taxon>Pseudomonadota</taxon>
        <taxon>Gammaproteobacteria</taxon>
        <taxon>Lysobacterales</taxon>
        <taxon>Lysobacteraceae</taxon>
        <taxon>Luteimonas</taxon>
    </lineage>
</organism>
<dbReference type="InterPro" id="IPR045584">
    <property type="entry name" value="Pilin-like"/>
</dbReference>
<gene>
    <name evidence="13" type="ORF">J2W68_003139</name>
</gene>
<dbReference type="InterPro" id="IPR022346">
    <property type="entry name" value="T2SS_GspH"/>
</dbReference>
<keyword evidence="14" id="KW-1185">Reference proteome</keyword>
<dbReference type="Proteomes" id="UP001256588">
    <property type="component" value="Unassembled WGS sequence"/>
</dbReference>
<dbReference type="EMBL" id="JAVDWO010000015">
    <property type="protein sequence ID" value="MDR7194394.1"/>
    <property type="molecule type" value="Genomic_DNA"/>
</dbReference>
<sequence length="147" mass="16085">MPRAQAGFTLIELLVVMVVIGLATTAVALTLPDGNAGFHRQADQFGLHLKHARDEAILGGRAMQVSVDAGGYRFSRRDFGQWQRLEEAPFTARHWADGVTVVLPQRLEQLNFRFDATGAAEPQHLQLARDGMYAEIVVDAAGTVCVQ</sequence>
<evidence type="ECO:0000256" key="10">
    <source>
        <dbReference type="ARBA" id="ARBA00030775"/>
    </source>
</evidence>
<name>A0ABU1Y041_9GAMM</name>
<dbReference type="NCBIfam" id="TIGR02532">
    <property type="entry name" value="IV_pilin_GFxxxE"/>
    <property type="match status" value="1"/>
</dbReference>
<comment type="caution">
    <text evidence="13">The sequence shown here is derived from an EMBL/GenBank/DDBJ whole genome shotgun (WGS) entry which is preliminary data.</text>
</comment>
<evidence type="ECO:0000256" key="2">
    <source>
        <dbReference type="ARBA" id="ARBA00021549"/>
    </source>
</evidence>
<evidence type="ECO:0000256" key="11">
    <source>
        <dbReference type="SAM" id="Phobius"/>
    </source>
</evidence>
<evidence type="ECO:0000256" key="6">
    <source>
        <dbReference type="ARBA" id="ARBA00022692"/>
    </source>
</evidence>
<dbReference type="PROSITE" id="PS00409">
    <property type="entry name" value="PROKAR_NTER_METHYL"/>
    <property type="match status" value="1"/>
</dbReference>
<dbReference type="Gene3D" id="3.55.40.10">
    <property type="entry name" value="minor pseudopilin epsh domain"/>
    <property type="match status" value="1"/>
</dbReference>